<accession>A0A3E4TM65</accession>
<dbReference type="GO" id="GO:0046677">
    <property type="term" value="P:response to antibiotic"/>
    <property type="evidence" value="ECO:0007669"/>
    <property type="project" value="UniProtKB-KW"/>
</dbReference>
<dbReference type="InterPro" id="IPR045070">
    <property type="entry name" value="MATE_MepA-like"/>
</dbReference>
<evidence type="ECO:0000256" key="6">
    <source>
        <dbReference type="ARBA" id="ARBA00022692"/>
    </source>
</evidence>
<dbReference type="Pfam" id="PF01554">
    <property type="entry name" value="MatE"/>
    <property type="match status" value="2"/>
</dbReference>
<feature type="transmembrane region" description="Helical" evidence="10">
    <location>
        <begin position="420"/>
        <end position="442"/>
    </location>
</feature>
<evidence type="ECO:0000256" key="8">
    <source>
        <dbReference type="ARBA" id="ARBA00023136"/>
    </source>
</evidence>
<evidence type="ECO:0000256" key="4">
    <source>
        <dbReference type="ARBA" id="ARBA00022448"/>
    </source>
</evidence>
<keyword evidence="8 10" id="KW-0472">Membrane</keyword>
<feature type="transmembrane region" description="Helical" evidence="10">
    <location>
        <begin position="201"/>
        <end position="226"/>
    </location>
</feature>
<feature type="transmembrane region" description="Helical" evidence="10">
    <location>
        <begin position="98"/>
        <end position="121"/>
    </location>
</feature>
<reference evidence="11 12" key="1">
    <citation type="submission" date="2018-08" db="EMBL/GenBank/DDBJ databases">
        <title>A genome reference for cultivated species of the human gut microbiota.</title>
        <authorList>
            <person name="Zou Y."/>
            <person name="Xue W."/>
            <person name="Luo G."/>
        </authorList>
    </citation>
    <scope>NUCLEOTIDE SEQUENCE [LARGE SCALE GENOMIC DNA]</scope>
    <source>
        <strain evidence="11 12">TF05-11AC</strain>
    </source>
</reference>
<evidence type="ECO:0000256" key="10">
    <source>
        <dbReference type="SAM" id="Phobius"/>
    </source>
</evidence>
<feature type="transmembrane region" description="Helical" evidence="10">
    <location>
        <begin position="21"/>
        <end position="41"/>
    </location>
</feature>
<evidence type="ECO:0000256" key="5">
    <source>
        <dbReference type="ARBA" id="ARBA00022475"/>
    </source>
</evidence>
<gene>
    <name evidence="11" type="ORF">DXC39_33300</name>
</gene>
<feature type="transmembrane region" description="Helical" evidence="10">
    <location>
        <begin position="365"/>
        <end position="384"/>
    </location>
</feature>
<feature type="transmembrane region" description="Helical" evidence="10">
    <location>
        <begin position="324"/>
        <end position="345"/>
    </location>
</feature>
<name>A0A3E4TM65_9FIRM</name>
<keyword evidence="7 10" id="KW-1133">Transmembrane helix</keyword>
<dbReference type="InterPro" id="IPR002528">
    <property type="entry name" value="MATE_fam"/>
</dbReference>
<dbReference type="InterPro" id="IPR048279">
    <property type="entry name" value="MdtK-like"/>
</dbReference>
<dbReference type="PIRSF" id="PIRSF006603">
    <property type="entry name" value="DinF"/>
    <property type="match status" value="1"/>
</dbReference>
<dbReference type="InterPro" id="IPR051327">
    <property type="entry name" value="MATE_MepA_subfamily"/>
</dbReference>
<comment type="caution">
    <text evidence="11">The sequence shown here is derived from an EMBL/GenBank/DDBJ whole genome shotgun (WGS) entry which is preliminary data.</text>
</comment>
<evidence type="ECO:0000256" key="9">
    <source>
        <dbReference type="ARBA" id="ARBA00023251"/>
    </source>
</evidence>
<dbReference type="AlphaFoldDB" id="A0A3E4TM65"/>
<dbReference type="RefSeq" id="WP_007871637.1">
    <property type="nucleotide sequence ID" value="NZ_QRQF01000072.1"/>
</dbReference>
<dbReference type="PANTHER" id="PTHR43823:SF3">
    <property type="entry name" value="MULTIDRUG EXPORT PROTEIN MEPA"/>
    <property type="match status" value="1"/>
</dbReference>
<feature type="transmembrane region" description="Helical" evidence="10">
    <location>
        <begin position="174"/>
        <end position="195"/>
    </location>
</feature>
<evidence type="ECO:0000313" key="11">
    <source>
        <dbReference type="EMBL" id="RGL91627.1"/>
    </source>
</evidence>
<dbReference type="PANTHER" id="PTHR43823">
    <property type="entry name" value="SPORULATION PROTEIN YKVU"/>
    <property type="match status" value="1"/>
</dbReference>
<evidence type="ECO:0000313" key="12">
    <source>
        <dbReference type="Proteomes" id="UP000261257"/>
    </source>
</evidence>
<sequence>MTTTIDNKKYLFENMPIARALTKMAIPTIIGQLITMVYNLADTFFIGQTDNPFMVAAASVAFVLFFIQNALSNLFGVGGGSLISRLLGQNRKDEAKRVNACSLYGTTLLALLYSCGCYIFMEPLLGLLGATDHTILYCCQYTFWVTVIGGVPTCLALVMSHLLRSEGYAKQASFGLGLGGILNIIFDPIFMFLIFAPGQEVMGAAMATMLSNCISFLYFAITCHCLRRNTSFCIEPSKMLPEKRSLIAIFAVGLPSSMGSLLSCVSNSVVNGLTSGYNDYTLAAMGIVKKIEMLPMNVGMGLCQSMAPLVAYNYSSQNYKRMHAFANAAKVVLAGICIVVFEIFSKSVFTIFMNESRTVAYGTDFLRIAILATPLMIFNFQMGYTFQAMGKGMKSLILTACRQGLINIPMLFLMNHLLGLYGVIWTQLVADGITVVISVSLYRSFIKKLTLQEGH</sequence>
<evidence type="ECO:0000256" key="3">
    <source>
        <dbReference type="ARBA" id="ARBA00022106"/>
    </source>
</evidence>
<protein>
    <recommendedName>
        <fullName evidence="3">Multidrug export protein MepA</fullName>
    </recommendedName>
</protein>
<dbReference type="GO" id="GO:0015297">
    <property type="term" value="F:antiporter activity"/>
    <property type="evidence" value="ECO:0007669"/>
    <property type="project" value="InterPro"/>
</dbReference>
<dbReference type="CDD" id="cd13143">
    <property type="entry name" value="MATE_MepA_like"/>
    <property type="match status" value="1"/>
</dbReference>
<keyword evidence="6 10" id="KW-0812">Transmembrane</keyword>
<dbReference type="GO" id="GO:0042910">
    <property type="term" value="F:xenobiotic transmembrane transporter activity"/>
    <property type="evidence" value="ECO:0007669"/>
    <property type="project" value="InterPro"/>
</dbReference>
<proteinExistence type="inferred from homology"/>
<evidence type="ECO:0000256" key="7">
    <source>
        <dbReference type="ARBA" id="ARBA00022989"/>
    </source>
</evidence>
<keyword evidence="4" id="KW-0813">Transport</keyword>
<evidence type="ECO:0000256" key="1">
    <source>
        <dbReference type="ARBA" id="ARBA00004651"/>
    </source>
</evidence>
<feature type="transmembrane region" description="Helical" evidence="10">
    <location>
        <begin position="141"/>
        <end position="162"/>
    </location>
</feature>
<keyword evidence="5" id="KW-1003">Cell membrane</keyword>
<comment type="similarity">
    <text evidence="2">Belongs to the multi antimicrobial extrusion (MATE) (TC 2.A.66.1) family. MepA subfamily.</text>
</comment>
<feature type="transmembrane region" description="Helical" evidence="10">
    <location>
        <begin position="246"/>
        <end position="273"/>
    </location>
</feature>
<dbReference type="EMBL" id="QSSQ01000082">
    <property type="protein sequence ID" value="RGL91627.1"/>
    <property type="molecule type" value="Genomic_DNA"/>
</dbReference>
<dbReference type="Proteomes" id="UP000261257">
    <property type="component" value="Unassembled WGS sequence"/>
</dbReference>
<evidence type="ECO:0000256" key="2">
    <source>
        <dbReference type="ARBA" id="ARBA00008417"/>
    </source>
</evidence>
<keyword evidence="9" id="KW-0046">Antibiotic resistance</keyword>
<organism evidence="11 12">
    <name type="scientific">Hungatella hathewayi</name>
    <dbReference type="NCBI Taxonomy" id="154046"/>
    <lineage>
        <taxon>Bacteria</taxon>
        <taxon>Bacillati</taxon>
        <taxon>Bacillota</taxon>
        <taxon>Clostridia</taxon>
        <taxon>Lachnospirales</taxon>
        <taxon>Lachnospiraceae</taxon>
        <taxon>Hungatella</taxon>
    </lineage>
</organism>
<feature type="transmembrane region" description="Helical" evidence="10">
    <location>
        <begin position="53"/>
        <end position="77"/>
    </location>
</feature>
<comment type="subcellular location">
    <subcellularLocation>
        <location evidence="1">Cell membrane</location>
        <topology evidence="1">Multi-pass membrane protein</topology>
    </subcellularLocation>
</comment>
<dbReference type="GO" id="GO:0005886">
    <property type="term" value="C:plasma membrane"/>
    <property type="evidence" value="ECO:0007669"/>
    <property type="project" value="UniProtKB-SubCell"/>
</dbReference>